<protein>
    <submittedName>
        <fullName evidence="2">Ubiquinone/menaquinone biosynthesis C-methylase UbiE</fullName>
    </submittedName>
</protein>
<name>A0A1I4QNZ0_9BACT</name>
<sequence length="278" mass="31634">MKTGSIYCNYEDAFKSYDNFRQPIGLKEVFQILDMVPVKNDQAVILEGGFGTGAYTQYLAKSSFFVIGLEASETGVIQARKRLKAFSNVHLGRGNILALPLKDSTVDVYFVSQVIHHLDDSPEFPNLDIFLKEARRVLKKGGFLIIHTCDPAQLDPHRGSYWHYEFIPIAARKLQQKYIPVEKLRIRLERLGFSNVEVRKSSGQIFGDKYYRDPTIFFSDDFWASDSVFSLVSSAEKANSCKALRTAIEEGSIHKIMEKHRAWALEIGETLILSARRD</sequence>
<gene>
    <name evidence="2" type="ORF">SAMN05660836_00124</name>
</gene>
<dbReference type="OrthoDB" id="9789575at2"/>
<proteinExistence type="predicted"/>
<dbReference type="Pfam" id="PF08241">
    <property type="entry name" value="Methyltransf_11"/>
    <property type="match status" value="1"/>
</dbReference>
<keyword evidence="2" id="KW-0489">Methyltransferase</keyword>
<reference evidence="2 3" key="1">
    <citation type="submission" date="2016-10" db="EMBL/GenBank/DDBJ databases">
        <authorList>
            <person name="de Groot N.N."/>
        </authorList>
    </citation>
    <scope>NUCLEOTIDE SEQUENCE [LARGE SCALE GENOMIC DNA]</scope>
    <source>
        <strain evidence="2 3">DSM 9990</strain>
    </source>
</reference>
<evidence type="ECO:0000313" key="3">
    <source>
        <dbReference type="Proteomes" id="UP000199611"/>
    </source>
</evidence>
<dbReference type="InterPro" id="IPR013216">
    <property type="entry name" value="Methyltransf_11"/>
</dbReference>
<dbReference type="GO" id="GO:0008757">
    <property type="term" value="F:S-adenosylmethionine-dependent methyltransferase activity"/>
    <property type="evidence" value="ECO:0007669"/>
    <property type="project" value="InterPro"/>
</dbReference>
<dbReference type="InterPro" id="IPR029063">
    <property type="entry name" value="SAM-dependent_MTases_sf"/>
</dbReference>
<organism evidence="2 3">
    <name type="scientific">Thermodesulforhabdus norvegica</name>
    <dbReference type="NCBI Taxonomy" id="39841"/>
    <lineage>
        <taxon>Bacteria</taxon>
        <taxon>Pseudomonadati</taxon>
        <taxon>Thermodesulfobacteriota</taxon>
        <taxon>Syntrophobacteria</taxon>
        <taxon>Syntrophobacterales</taxon>
        <taxon>Thermodesulforhabdaceae</taxon>
        <taxon>Thermodesulforhabdus</taxon>
    </lineage>
</organism>
<keyword evidence="2" id="KW-0808">Transferase</keyword>
<dbReference type="AlphaFoldDB" id="A0A1I4QNZ0"/>
<keyword evidence="3" id="KW-1185">Reference proteome</keyword>
<dbReference type="EMBL" id="FOUU01000001">
    <property type="protein sequence ID" value="SFM41403.1"/>
    <property type="molecule type" value="Genomic_DNA"/>
</dbReference>
<evidence type="ECO:0000313" key="2">
    <source>
        <dbReference type="EMBL" id="SFM41403.1"/>
    </source>
</evidence>
<feature type="domain" description="Methyltransferase type 11" evidence="1">
    <location>
        <begin position="46"/>
        <end position="146"/>
    </location>
</feature>
<dbReference type="Gene3D" id="3.40.50.150">
    <property type="entry name" value="Vaccinia Virus protein VP39"/>
    <property type="match status" value="1"/>
</dbReference>
<dbReference type="RefSeq" id="WP_093392639.1">
    <property type="nucleotide sequence ID" value="NZ_FOUU01000001.1"/>
</dbReference>
<dbReference type="CDD" id="cd02440">
    <property type="entry name" value="AdoMet_MTases"/>
    <property type="match status" value="1"/>
</dbReference>
<dbReference type="PANTHER" id="PTHR43861">
    <property type="entry name" value="TRANS-ACONITATE 2-METHYLTRANSFERASE-RELATED"/>
    <property type="match status" value="1"/>
</dbReference>
<dbReference type="Proteomes" id="UP000199611">
    <property type="component" value="Unassembled WGS sequence"/>
</dbReference>
<accession>A0A1I4QNZ0</accession>
<dbReference type="GO" id="GO:0032259">
    <property type="term" value="P:methylation"/>
    <property type="evidence" value="ECO:0007669"/>
    <property type="project" value="UniProtKB-KW"/>
</dbReference>
<evidence type="ECO:0000259" key="1">
    <source>
        <dbReference type="Pfam" id="PF08241"/>
    </source>
</evidence>
<dbReference type="STRING" id="39841.SAMN05660836_00124"/>
<dbReference type="SUPFAM" id="SSF53335">
    <property type="entry name" value="S-adenosyl-L-methionine-dependent methyltransferases"/>
    <property type="match status" value="1"/>
</dbReference>
<keyword evidence="2" id="KW-0830">Ubiquinone</keyword>